<proteinExistence type="predicted"/>
<dbReference type="EMBL" id="JAVDXV010000009">
    <property type="protein sequence ID" value="MDR7335102.1"/>
    <property type="molecule type" value="Genomic_DNA"/>
</dbReference>
<sequence>MQVNGVDLIRWNDAQKITDFKVMIRPLKAIQAVQQKMGELLAQMQQQQQQ</sequence>
<dbReference type="Proteomes" id="UP001180825">
    <property type="component" value="Unassembled WGS sequence"/>
</dbReference>
<reference evidence="1 2" key="1">
    <citation type="submission" date="2023-07" db="EMBL/GenBank/DDBJ databases">
        <title>Sorghum-associated microbial communities from plants grown in Nebraska, USA.</title>
        <authorList>
            <person name="Schachtman D."/>
        </authorList>
    </citation>
    <scope>NUCLEOTIDE SEQUENCE [LARGE SCALE GENOMIC DNA]</scope>
    <source>
        <strain evidence="1 2">BE316</strain>
    </source>
</reference>
<protein>
    <submittedName>
        <fullName evidence="1">Uncharacterized protein</fullName>
    </submittedName>
</protein>
<comment type="caution">
    <text evidence="1">The sequence shown here is derived from an EMBL/GenBank/DDBJ whole genome shotgun (WGS) entry which is preliminary data.</text>
</comment>
<name>A0ABU2AD19_9BURK</name>
<organism evidence="1 2">
    <name type="scientific">Roseateles asaccharophilus</name>
    <dbReference type="NCBI Taxonomy" id="582607"/>
    <lineage>
        <taxon>Bacteria</taxon>
        <taxon>Pseudomonadati</taxon>
        <taxon>Pseudomonadota</taxon>
        <taxon>Betaproteobacteria</taxon>
        <taxon>Burkholderiales</taxon>
        <taxon>Sphaerotilaceae</taxon>
        <taxon>Roseateles</taxon>
    </lineage>
</organism>
<accession>A0ABU2AD19</accession>
<gene>
    <name evidence="1" type="ORF">J2X21_004267</name>
</gene>
<dbReference type="Gene3D" id="3.10.450.50">
    <property type="match status" value="1"/>
</dbReference>
<dbReference type="RefSeq" id="WP_310331958.1">
    <property type="nucleotide sequence ID" value="NZ_JAVDXV010000009.1"/>
</dbReference>
<evidence type="ECO:0000313" key="1">
    <source>
        <dbReference type="EMBL" id="MDR7335102.1"/>
    </source>
</evidence>
<keyword evidence="2" id="KW-1185">Reference proteome</keyword>
<evidence type="ECO:0000313" key="2">
    <source>
        <dbReference type="Proteomes" id="UP001180825"/>
    </source>
</evidence>